<dbReference type="RefSeq" id="WP_338009419.1">
    <property type="nucleotide sequence ID" value="NZ_JAOPKB010000026.1"/>
</dbReference>
<evidence type="ECO:0000313" key="4">
    <source>
        <dbReference type="Proteomes" id="UP001320972"/>
    </source>
</evidence>
<evidence type="ECO:0000313" key="3">
    <source>
        <dbReference type="EMBL" id="MCU4975833.1"/>
    </source>
</evidence>
<name>A0ABT2QLL5_9EURY</name>
<feature type="compositionally biased region" description="Acidic residues" evidence="1">
    <location>
        <begin position="1"/>
        <end position="23"/>
    </location>
</feature>
<dbReference type="GO" id="GO:0005524">
    <property type="term" value="F:ATP binding"/>
    <property type="evidence" value="ECO:0007669"/>
    <property type="project" value="UniProtKB-KW"/>
</dbReference>
<evidence type="ECO:0000256" key="1">
    <source>
        <dbReference type="SAM" id="MobiDB-lite"/>
    </source>
</evidence>
<dbReference type="SUPFAM" id="SSF52540">
    <property type="entry name" value="P-loop containing nucleoside triphosphate hydrolases"/>
    <property type="match status" value="1"/>
</dbReference>
<feature type="domain" description="Helicase HerA central" evidence="2">
    <location>
        <begin position="237"/>
        <end position="488"/>
    </location>
</feature>
<dbReference type="InterPro" id="IPR027417">
    <property type="entry name" value="P-loop_NTPase"/>
</dbReference>
<evidence type="ECO:0000259" key="2">
    <source>
        <dbReference type="Pfam" id="PF01935"/>
    </source>
</evidence>
<organism evidence="3 4">
    <name type="scientific">Natronoglomus mannanivorans</name>
    <dbReference type="NCBI Taxonomy" id="2979990"/>
    <lineage>
        <taxon>Archaea</taxon>
        <taxon>Methanobacteriati</taxon>
        <taxon>Methanobacteriota</taxon>
        <taxon>Stenosarchaea group</taxon>
        <taxon>Halobacteria</taxon>
        <taxon>Halobacteriales</taxon>
        <taxon>Natrialbaceae</taxon>
        <taxon>Natronoglomus</taxon>
    </lineage>
</organism>
<keyword evidence="3" id="KW-0067">ATP-binding</keyword>
<dbReference type="InterPro" id="IPR002789">
    <property type="entry name" value="HerA_central"/>
</dbReference>
<dbReference type="Gene3D" id="3.40.50.300">
    <property type="entry name" value="P-loop containing nucleotide triphosphate hydrolases"/>
    <property type="match status" value="2"/>
</dbReference>
<keyword evidence="4" id="KW-1185">Reference proteome</keyword>
<feature type="compositionally biased region" description="Basic and acidic residues" evidence="1">
    <location>
        <begin position="34"/>
        <end position="45"/>
    </location>
</feature>
<dbReference type="Pfam" id="PF01935">
    <property type="entry name" value="DUF87"/>
    <property type="match status" value="1"/>
</dbReference>
<comment type="caution">
    <text evidence="3">The sequence shown here is derived from an EMBL/GenBank/DDBJ whole genome shotgun (WGS) entry which is preliminary data.</text>
</comment>
<dbReference type="PANTHER" id="PTHR30121">
    <property type="entry name" value="UNCHARACTERIZED PROTEIN YJGR-RELATED"/>
    <property type="match status" value="1"/>
</dbReference>
<feature type="region of interest" description="Disordered" evidence="1">
    <location>
        <begin position="1"/>
        <end position="60"/>
    </location>
</feature>
<dbReference type="PANTHER" id="PTHR30121:SF6">
    <property type="entry name" value="SLR6007 PROTEIN"/>
    <property type="match status" value="1"/>
</dbReference>
<dbReference type="EMBL" id="JAOPKB010000026">
    <property type="protein sequence ID" value="MCU4975833.1"/>
    <property type="molecule type" value="Genomic_DNA"/>
</dbReference>
<protein>
    <submittedName>
        <fullName evidence="3">ATP-binding protein</fullName>
    </submittedName>
</protein>
<gene>
    <name evidence="3" type="ORF">OB955_24440</name>
</gene>
<dbReference type="Proteomes" id="UP001320972">
    <property type="component" value="Unassembled WGS sequence"/>
</dbReference>
<dbReference type="InterPro" id="IPR051162">
    <property type="entry name" value="T4SS_component"/>
</dbReference>
<keyword evidence="3" id="KW-0547">Nucleotide-binding</keyword>
<accession>A0ABT2QLL5</accession>
<proteinExistence type="predicted"/>
<reference evidence="3 4" key="1">
    <citation type="submission" date="2022-09" db="EMBL/GenBank/DDBJ databases">
        <title>Enrichment on poylsaccharides allowed isolation of novel metabolic and taxonomic groups of Haloarchaea.</title>
        <authorList>
            <person name="Sorokin D.Y."/>
            <person name="Elcheninov A.G."/>
            <person name="Khizhniak T.V."/>
            <person name="Kolganova T.V."/>
            <person name="Kublanov I.V."/>
        </authorList>
    </citation>
    <scope>NUCLEOTIDE SEQUENCE [LARGE SCALE GENOMIC DNA]</scope>
    <source>
        <strain evidence="3 4">AArc-m2/3/4</strain>
    </source>
</reference>
<sequence length="628" mass="69677">MSNDIDDILDNDPIADDHTEPDDSSAASTGGDEEAARADDMEVPERNVPNGVSEPSDDEFGHVVASEEIHVSRRDYQVNAFVRTGERDDIRLGDYVQIPYPDDSELFAVTDTLRYEPYTDLDDKSDAHNQISAYADLDESEYVQIAELEPLAILHGVGTDDVESGIVNRIPKPNSPARLARDEDCLRTGLNIPGDGIFAGWLSVGGEAMTVDGEKFPYYLGNPGFDRETGEVEDGEPAVFRHALVAGSTGKGKTHFTKNVLRQFVSEKRYPIRHHDTGEDQQRRLNLVIIDPENEYWEMGEDNSDIGGDDVIERTLRRHGVKYGGVDDLEVFVPQVAGTNAPSTTESRELSIPFEVVRGRPDLLMPYQPTEITRGAIIDCIDAYFSCFDEQGGYPERDVSRPTYEDFLAFLAEHDDEHSRLRAENDIGGGTWGAVQRRVDRGTFHDVFDEGTDFLPDISAEVFREGQVTVIPTSHLNGAKDSLTVLSLLSYIIENKIDDYQVDPAVRNTPLLVAVDEAHNYFSSADSLREEYILRRARAAVKQGRKYKLGLCLITQNPDDVDDDVIKQINTNIFLGLKSEVVDDVSSIPSEFAKDLPNFGKGQAVVKAPDVEAVEVTGLPYCLTKHGN</sequence>